<comment type="caution">
    <text evidence="1">The sequence shown here is derived from an EMBL/GenBank/DDBJ whole genome shotgun (WGS) entry which is preliminary data.</text>
</comment>
<dbReference type="SUPFAM" id="SSF50939">
    <property type="entry name" value="Sialidases"/>
    <property type="match status" value="1"/>
</dbReference>
<organism evidence="1">
    <name type="scientific">marine sediment metagenome</name>
    <dbReference type="NCBI Taxonomy" id="412755"/>
    <lineage>
        <taxon>unclassified sequences</taxon>
        <taxon>metagenomes</taxon>
        <taxon>ecological metagenomes</taxon>
    </lineage>
</organism>
<name>A0A0F8WSB3_9ZZZZ</name>
<proteinExistence type="predicted"/>
<protein>
    <submittedName>
        <fullName evidence="1">Uncharacterized protein</fullName>
    </submittedName>
</protein>
<evidence type="ECO:0000313" key="1">
    <source>
        <dbReference type="EMBL" id="KKK59558.1"/>
    </source>
</evidence>
<dbReference type="EMBL" id="LAZR01063417">
    <property type="protein sequence ID" value="KKK59558.1"/>
    <property type="molecule type" value="Genomic_DNA"/>
</dbReference>
<reference evidence="1" key="1">
    <citation type="journal article" date="2015" name="Nature">
        <title>Complex archaea that bridge the gap between prokaryotes and eukaryotes.</title>
        <authorList>
            <person name="Spang A."/>
            <person name="Saw J.H."/>
            <person name="Jorgensen S.L."/>
            <person name="Zaremba-Niedzwiedzka K."/>
            <person name="Martijn J."/>
            <person name="Lind A.E."/>
            <person name="van Eijk R."/>
            <person name="Schleper C."/>
            <person name="Guy L."/>
            <person name="Ettema T.J."/>
        </authorList>
    </citation>
    <scope>NUCLEOTIDE SEQUENCE</scope>
</reference>
<dbReference type="AlphaFoldDB" id="A0A0F8WSB3"/>
<gene>
    <name evidence="1" type="ORF">LCGC14_3033200</name>
</gene>
<sequence>MADVTIDAVVNANTENRNGIFGPYWTAPATGYIVYTDFEGITVQKTTDSGATWTEQDPVNNPASANIRSMGAWFDQETKDDSGTIIHIAWVRVTNNDVEYVQFDTSADTFGTIRTVDALTINNTSASSDVSITKAKSGRVYVAARGDFAADTENTYHSMRSSSDGFDANNESELSPYSADEEIVVLLAGNAADESDIVAVVGDGVNQDLEFWKFDASANTWGVTAIDAALAMVAATMRDIPRFYDATTRHSDEHILVVYWNDRDITTSDFKSVDITQATPTITGKTNLDTDSDNSYCPSILINQQNDDVYAAYVGSDANDETLFTTVQCYFK</sequence>
<dbReference type="InterPro" id="IPR036278">
    <property type="entry name" value="Sialidase_sf"/>
</dbReference>
<accession>A0A0F8WSB3</accession>
<feature type="non-terminal residue" evidence="1">
    <location>
        <position position="332"/>
    </location>
</feature>